<evidence type="ECO:0000256" key="1">
    <source>
        <dbReference type="ARBA" id="ARBA00005801"/>
    </source>
</evidence>
<feature type="domain" description="Prepilin type IV endopeptidase peptidase" evidence="3">
    <location>
        <begin position="94"/>
        <end position="195"/>
    </location>
</feature>
<keyword evidence="5" id="KW-1185">Reference proteome</keyword>
<evidence type="ECO:0000259" key="3">
    <source>
        <dbReference type="Pfam" id="PF01478"/>
    </source>
</evidence>
<dbReference type="Proteomes" id="UP000294927">
    <property type="component" value="Unassembled WGS sequence"/>
</dbReference>
<feature type="transmembrane region" description="Helical" evidence="2">
    <location>
        <begin position="137"/>
        <end position="157"/>
    </location>
</feature>
<dbReference type="GO" id="GO:0006465">
    <property type="term" value="P:signal peptide processing"/>
    <property type="evidence" value="ECO:0007669"/>
    <property type="project" value="TreeGrafter"/>
</dbReference>
<accession>A0A4R7V661</accession>
<comment type="similarity">
    <text evidence="1">Belongs to the peptidase A24 family.</text>
</comment>
<feature type="transmembrane region" description="Helical" evidence="2">
    <location>
        <begin position="86"/>
        <end position="106"/>
    </location>
</feature>
<evidence type="ECO:0000256" key="2">
    <source>
        <dbReference type="SAM" id="Phobius"/>
    </source>
</evidence>
<gene>
    <name evidence="4" type="ORF">CLV71_11486</name>
</gene>
<keyword evidence="2" id="KW-0812">Transmembrane</keyword>
<evidence type="ECO:0000313" key="4">
    <source>
        <dbReference type="EMBL" id="TDV44177.1"/>
    </source>
</evidence>
<feature type="transmembrane region" description="Helical" evidence="2">
    <location>
        <begin position="112"/>
        <end position="130"/>
    </location>
</feature>
<name>A0A4R7V661_9PSEU</name>
<dbReference type="PANTHER" id="PTHR30487:SF0">
    <property type="entry name" value="PREPILIN LEADER PEPTIDASE_N-METHYLTRANSFERASE-RELATED"/>
    <property type="match status" value="1"/>
</dbReference>
<dbReference type="InterPro" id="IPR000045">
    <property type="entry name" value="Prepilin_IV_endopep_pep"/>
</dbReference>
<reference evidence="4 5" key="1">
    <citation type="submission" date="2019-03" db="EMBL/GenBank/DDBJ databases">
        <title>Genomic Encyclopedia of Archaeal and Bacterial Type Strains, Phase II (KMG-II): from individual species to whole genera.</title>
        <authorList>
            <person name="Goeker M."/>
        </authorList>
    </citation>
    <scope>NUCLEOTIDE SEQUENCE [LARGE SCALE GENOMIC DNA]</scope>
    <source>
        <strain evidence="4 5">DSM 45499</strain>
    </source>
</reference>
<evidence type="ECO:0000313" key="5">
    <source>
        <dbReference type="Proteomes" id="UP000294927"/>
    </source>
</evidence>
<dbReference type="InterPro" id="IPR050882">
    <property type="entry name" value="Prepilin_peptidase/N-MTase"/>
</dbReference>
<protein>
    <submittedName>
        <fullName evidence="4">Type IV leader peptidase family protein</fullName>
    </submittedName>
</protein>
<dbReference type="PANTHER" id="PTHR30487">
    <property type="entry name" value="TYPE 4 PREPILIN-LIKE PROTEINS LEADER PEPTIDE-PROCESSING ENZYME"/>
    <property type="match status" value="1"/>
</dbReference>
<sequence length="232" mass="24124">MSLNATLTISTWAAVGATTAVTMRSITAAHLRGPAAFRSHHSIEQVTVAQAPRPPPDDGLAIGQAAITAVLFGMLAWRFGVRIELLAFSCLAALGVPLAVIDAVTMRLPRQLVHPLYPICVSPLALAAVIEDDGPRFARAAAGMFVLLVAYLVTAVLSHGGLGAGDVRAAGPIGLTLAWAGWSALLAGTLFSLVIFSAMATLAKCGVNSRLRQEWPFGPAMFGGAFLAILTR</sequence>
<comment type="caution">
    <text evidence="4">The sequence shown here is derived from an EMBL/GenBank/DDBJ whole genome shotgun (WGS) entry which is preliminary data.</text>
</comment>
<proteinExistence type="inferred from homology"/>
<dbReference type="GO" id="GO:0005886">
    <property type="term" value="C:plasma membrane"/>
    <property type="evidence" value="ECO:0007669"/>
    <property type="project" value="TreeGrafter"/>
</dbReference>
<dbReference type="RefSeq" id="WP_133906633.1">
    <property type="nucleotide sequence ID" value="NZ_SOCP01000014.1"/>
</dbReference>
<keyword evidence="2" id="KW-1133">Transmembrane helix</keyword>
<dbReference type="Pfam" id="PF01478">
    <property type="entry name" value="Peptidase_A24"/>
    <property type="match status" value="1"/>
</dbReference>
<organism evidence="4 5">
    <name type="scientific">Actinophytocola oryzae</name>
    <dbReference type="NCBI Taxonomy" id="502181"/>
    <lineage>
        <taxon>Bacteria</taxon>
        <taxon>Bacillati</taxon>
        <taxon>Actinomycetota</taxon>
        <taxon>Actinomycetes</taxon>
        <taxon>Pseudonocardiales</taxon>
        <taxon>Pseudonocardiaceae</taxon>
    </lineage>
</organism>
<feature type="transmembrane region" description="Helical" evidence="2">
    <location>
        <begin position="177"/>
        <end position="203"/>
    </location>
</feature>
<keyword evidence="2" id="KW-0472">Membrane</keyword>
<dbReference type="OrthoDB" id="2087435at2"/>
<dbReference type="EMBL" id="SOCP01000014">
    <property type="protein sequence ID" value="TDV44177.1"/>
    <property type="molecule type" value="Genomic_DNA"/>
</dbReference>
<dbReference type="AlphaFoldDB" id="A0A4R7V661"/>
<dbReference type="GO" id="GO:0004190">
    <property type="term" value="F:aspartic-type endopeptidase activity"/>
    <property type="evidence" value="ECO:0007669"/>
    <property type="project" value="InterPro"/>
</dbReference>
<dbReference type="Gene3D" id="1.20.120.1220">
    <property type="match status" value="1"/>
</dbReference>